<dbReference type="GO" id="GO:0045944">
    <property type="term" value="P:positive regulation of transcription by RNA polymerase II"/>
    <property type="evidence" value="ECO:0007669"/>
    <property type="project" value="UniProtKB-ARBA"/>
</dbReference>
<dbReference type="GO" id="GO:0006351">
    <property type="term" value="P:DNA-templated transcription"/>
    <property type="evidence" value="ECO:0007669"/>
    <property type="project" value="InterPro"/>
</dbReference>
<dbReference type="SUPFAM" id="SSF57701">
    <property type="entry name" value="Zn2/Cys6 DNA-binding domain"/>
    <property type="match status" value="1"/>
</dbReference>
<dbReference type="Pfam" id="PF04082">
    <property type="entry name" value="Fungal_trans"/>
    <property type="match status" value="1"/>
</dbReference>
<dbReference type="InterPro" id="IPR001138">
    <property type="entry name" value="Zn2Cys6_DnaBD"/>
</dbReference>
<keyword evidence="3" id="KW-0862">Zinc</keyword>
<dbReference type="AlphaFoldDB" id="A0A0H5CAF0"/>
<reference evidence="8" key="1">
    <citation type="journal article" date="2015" name="J. Biotechnol.">
        <title>The structure of the Cyberlindnera jadinii genome and its relation to Candida utilis analyzed by the occurrence of single nucleotide polymorphisms.</title>
        <authorList>
            <person name="Rupp O."/>
            <person name="Brinkrolf K."/>
            <person name="Buerth C."/>
            <person name="Kunigo M."/>
            <person name="Schneider J."/>
            <person name="Jaenicke S."/>
            <person name="Goesmann A."/>
            <person name="Puehler A."/>
            <person name="Jaeger K.-E."/>
            <person name="Ernst J.F."/>
        </authorList>
    </citation>
    <scope>NUCLEOTIDE SEQUENCE [LARGE SCALE GENOMIC DNA]</scope>
    <source>
        <strain evidence="8">ATCC 18201 / CBS 1600 / BCRC 20928 / JCM 3617 / NBRC 0987 / NRRL Y-1542</strain>
    </source>
</reference>
<organism evidence="7 8">
    <name type="scientific">Cyberlindnera jadinii (strain ATCC 18201 / CBS 1600 / BCRC 20928 / JCM 3617 / NBRC 0987 / NRRL Y-1542)</name>
    <name type="common">Torula yeast</name>
    <name type="synonym">Candida utilis</name>
    <dbReference type="NCBI Taxonomy" id="983966"/>
    <lineage>
        <taxon>Eukaryota</taxon>
        <taxon>Fungi</taxon>
        <taxon>Dikarya</taxon>
        <taxon>Ascomycota</taxon>
        <taxon>Saccharomycotina</taxon>
        <taxon>Saccharomycetes</taxon>
        <taxon>Phaffomycetales</taxon>
        <taxon>Phaffomycetaceae</taxon>
        <taxon>Cyberlindnera</taxon>
    </lineage>
</organism>
<dbReference type="GO" id="GO:0003677">
    <property type="term" value="F:DNA binding"/>
    <property type="evidence" value="ECO:0007669"/>
    <property type="project" value="UniProtKB-KW"/>
</dbReference>
<evidence type="ECO:0000259" key="6">
    <source>
        <dbReference type="PROSITE" id="PS50048"/>
    </source>
</evidence>
<evidence type="ECO:0000256" key="3">
    <source>
        <dbReference type="ARBA" id="ARBA00022833"/>
    </source>
</evidence>
<evidence type="ECO:0000256" key="1">
    <source>
        <dbReference type="ARBA" id="ARBA00004123"/>
    </source>
</evidence>
<protein>
    <recommendedName>
        <fullName evidence="6">Zn(2)-C6 fungal-type domain-containing protein</fullName>
    </recommendedName>
</protein>
<dbReference type="GO" id="GO:0005634">
    <property type="term" value="C:nucleus"/>
    <property type="evidence" value="ECO:0007669"/>
    <property type="project" value="UniProtKB-SubCell"/>
</dbReference>
<dbReference type="EMBL" id="CDQK01000001">
    <property type="protein sequence ID" value="CEP20529.1"/>
    <property type="molecule type" value="Genomic_DNA"/>
</dbReference>
<dbReference type="Proteomes" id="UP000038830">
    <property type="component" value="Unassembled WGS sequence"/>
</dbReference>
<evidence type="ECO:0000256" key="4">
    <source>
        <dbReference type="ARBA" id="ARBA00023125"/>
    </source>
</evidence>
<dbReference type="InterPro" id="IPR036864">
    <property type="entry name" value="Zn2-C6_fun-type_DNA-bd_sf"/>
</dbReference>
<keyword evidence="2" id="KW-0479">Metal-binding</keyword>
<evidence type="ECO:0000256" key="5">
    <source>
        <dbReference type="ARBA" id="ARBA00023242"/>
    </source>
</evidence>
<dbReference type="InterPro" id="IPR050987">
    <property type="entry name" value="AtrR-like"/>
</dbReference>
<feature type="domain" description="Zn(2)-C6 fungal-type" evidence="6">
    <location>
        <begin position="20"/>
        <end position="61"/>
    </location>
</feature>
<evidence type="ECO:0000313" key="8">
    <source>
        <dbReference type="Proteomes" id="UP000038830"/>
    </source>
</evidence>
<comment type="subcellular location">
    <subcellularLocation>
        <location evidence="1">Nucleus</location>
    </subcellularLocation>
</comment>
<dbReference type="SMART" id="SM00066">
    <property type="entry name" value="GAL4"/>
    <property type="match status" value="1"/>
</dbReference>
<dbReference type="PANTHER" id="PTHR46910:SF3">
    <property type="entry name" value="HALOTOLERANCE PROTEIN 9-RELATED"/>
    <property type="match status" value="1"/>
</dbReference>
<evidence type="ECO:0000256" key="2">
    <source>
        <dbReference type="ARBA" id="ARBA00022723"/>
    </source>
</evidence>
<gene>
    <name evidence="7" type="ORF">BN1211_0418</name>
</gene>
<dbReference type="InterPro" id="IPR007219">
    <property type="entry name" value="XnlR_reg_dom"/>
</dbReference>
<keyword evidence="4" id="KW-0238">DNA-binding</keyword>
<dbReference type="GO" id="GO:0008270">
    <property type="term" value="F:zinc ion binding"/>
    <property type="evidence" value="ECO:0007669"/>
    <property type="project" value="InterPro"/>
</dbReference>
<proteinExistence type="predicted"/>
<dbReference type="Gene3D" id="4.10.240.10">
    <property type="entry name" value="Zn(2)-C6 fungal-type DNA-binding domain"/>
    <property type="match status" value="1"/>
</dbReference>
<evidence type="ECO:0000313" key="7">
    <source>
        <dbReference type="EMBL" id="CEP20529.1"/>
    </source>
</evidence>
<sequence>MASRRPRVVAPDKRQRAAYSCDRCKSKKTKCIRIVPPGGHQLDDKTHPCRNCLKAGVECLTSQPRRRRVYGSFENLGIHYQTVISLVQGLYPDIDINDVGELMSLGRQLGINMDDVVDESKLLEAEAKVLKPFTPQVSGVAREASRKSSASAEGQHSAAAAAAHVERLKGEANVRETVVYDSTGGSHYVGSSGTPSLFTLLCNLLLKRSLIPTLSFDNKITLFQNAAVRSQDYRAVSVSLLSHKTFPVIQLISSREIAEKLVNTFFDKVHPFYFIFQREAFSRLHSLFWQKLTVDDPAMDYTALDNPMCGCIFLVWSIASKMCDVVLERSDEIDEVLHLILPDATLGASTSSIQFLYLYATYLHSKKNRDASWNLIGLAIRQAMSLGLHRDMANDNTNAQIFWTLYQTELSLCSNFGRQSTINEEEITIGYPDLTNELSVSDGFKQYYLSTLKLSRFLSKIIKERRVATAQQPLSLINIERTLALKTQLNKLYYEINIKPMSQIVTVYDFKLSILYHHYMTLLTLPFLVFITTNNYKILSDETLLSIVQMGLQSAVIIAQTMDTTLHMSLDLHNGGISQDCMVGYISSLCLSLFCIYLCNGSNDTWEIPLDIQGTHVTLDKEATLVYISMISQFMQSYKLDSTTTRIAEVTQGLTKDLNAVLESQLSDMGFDLFTLQPAEQLVFDSLFSNNDIYLSDI</sequence>
<dbReference type="PROSITE" id="PS50048">
    <property type="entry name" value="ZN2_CY6_FUNGAL_2"/>
    <property type="match status" value="1"/>
</dbReference>
<dbReference type="CDD" id="cd00067">
    <property type="entry name" value="GAL4"/>
    <property type="match status" value="1"/>
</dbReference>
<accession>A0A0H5CAF0</accession>
<dbReference type="SMART" id="SM00906">
    <property type="entry name" value="Fungal_trans"/>
    <property type="match status" value="1"/>
</dbReference>
<keyword evidence="5" id="KW-0539">Nucleus</keyword>
<name>A0A0H5CAF0_CYBJN</name>
<dbReference type="PANTHER" id="PTHR46910">
    <property type="entry name" value="TRANSCRIPTION FACTOR PDR1"/>
    <property type="match status" value="1"/>
</dbReference>
<dbReference type="CDD" id="cd12148">
    <property type="entry name" value="fungal_TF_MHR"/>
    <property type="match status" value="1"/>
</dbReference>
<dbReference type="GO" id="GO:0000981">
    <property type="term" value="F:DNA-binding transcription factor activity, RNA polymerase II-specific"/>
    <property type="evidence" value="ECO:0007669"/>
    <property type="project" value="InterPro"/>
</dbReference>